<evidence type="ECO:0000259" key="11">
    <source>
        <dbReference type="PROSITE" id="PS50002"/>
    </source>
</evidence>
<dbReference type="SMART" id="SM00326">
    <property type="entry name" value="SH3"/>
    <property type="match status" value="1"/>
</dbReference>
<organism evidence="12 13">
    <name type="scientific">Apophysomyces ossiformis</name>
    <dbReference type="NCBI Taxonomy" id="679940"/>
    <lineage>
        <taxon>Eukaryota</taxon>
        <taxon>Fungi</taxon>
        <taxon>Fungi incertae sedis</taxon>
        <taxon>Mucoromycota</taxon>
        <taxon>Mucoromycotina</taxon>
        <taxon>Mucoromycetes</taxon>
        <taxon>Mucorales</taxon>
        <taxon>Mucorineae</taxon>
        <taxon>Mucoraceae</taxon>
        <taxon>Apophysomyces</taxon>
    </lineage>
</organism>
<keyword evidence="5 10" id="KW-0812">Transmembrane</keyword>
<keyword evidence="8 10" id="KW-0472">Membrane</keyword>
<evidence type="ECO:0000256" key="10">
    <source>
        <dbReference type="SAM" id="Phobius"/>
    </source>
</evidence>
<evidence type="ECO:0000256" key="6">
    <source>
        <dbReference type="ARBA" id="ARBA00022989"/>
    </source>
</evidence>
<reference evidence="12" key="1">
    <citation type="submission" date="2020-01" db="EMBL/GenBank/DDBJ databases">
        <title>Genome Sequencing of Three Apophysomyces-Like Fungal Strains Confirms a Novel Fungal Genus in the Mucoromycota with divergent Burkholderia-like Endosymbiotic Bacteria.</title>
        <authorList>
            <person name="Stajich J.E."/>
            <person name="Macias A.M."/>
            <person name="Carter-House D."/>
            <person name="Lovett B."/>
            <person name="Kasson L.R."/>
            <person name="Berry K."/>
            <person name="Grigoriev I."/>
            <person name="Chang Y."/>
            <person name="Spatafora J."/>
            <person name="Kasson M.T."/>
        </authorList>
    </citation>
    <scope>NUCLEOTIDE SEQUENCE</scope>
    <source>
        <strain evidence="12">NRRL A-21654</strain>
    </source>
</reference>
<dbReference type="OrthoDB" id="5983572at2759"/>
<dbReference type="PROSITE" id="PS50002">
    <property type="entry name" value="SH3"/>
    <property type="match status" value="1"/>
</dbReference>
<dbReference type="EMBL" id="JABAYA010000028">
    <property type="protein sequence ID" value="KAF7729114.1"/>
    <property type="molecule type" value="Genomic_DNA"/>
</dbReference>
<evidence type="ECO:0000313" key="13">
    <source>
        <dbReference type="Proteomes" id="UP000605846"/>
    </source>
</evidence>
<evidence type="ECO:0000256" key="1">
    <source>
        <dbReference type="ARBA" id="ARBA00004651"/>
    </source>
</evidence>
<protein>
    <submittedName>
        <fullName evidence="12">Transmembrane osmosensor</fullName>
    </submittedName>
</protein>
<evidence type="ECO:0000256" key="5">
    <source>
        <dbReference type="ARBA" id="ARBA00022692"/>
    </source>
</evidence>
<dbReference type="InterPro" id="IPR036028">
    <property type="entry name" value="SH3-like_dom_sf"/>
</dbReference>
<proteinExistence type="inferred from homology"/>
<evidence type="ECO:0000256" key="4">
    <source>
        <dbReference type="ARBA" id="ARBA00022475"/>
    </source>
</evidence>
<name>A0A8H7BX41_9FUNG</name>
<feature type="transmembrane region" description="Helical" evidence="10">
    <location>
        <begin position="34"/>
        <end position="53"/>
    </location>
</feature>
<sequence length="225" mass="25586">MKYFQNVAWWIIVYELLLLLGIAFTILYDVFLQYRLVILTFLAVSISLLTKQIERGLPGSYIDGIVYNYRGASGAYSAGYIILIIIQFGWVFLFGSEPESYLGQLFYRHPRNAVRQHPEHTAVEMTTDKTILPAVTREEPVPPTASHPPTPNVAAVSSTNPIEYKEKVQALHPYQANPEDPNELSFEKGETLEIVDRKGNWWQARKQDGSVGIIPSNYFKAYPDD</sequence>
<feature type="domain" description="SH3" evidence="11">
    <location>
        <begin position="163"/>
        <end position="224"/>
    </location>
</feature>
<dbReference type="Gene3D" id="2.30.30.40">
    <property type="entry name" value="SH3 Domains"/>
    <property type="match status" value="1"/>
</dbReference>
<evidence type="ECO:0000313" key="12">
    <source>
        <dbReference type="EMBL" id="KAF7729114.1"/>
    </source>
</evidence>
<evidence type="ECO:0000256" key="7">
    <source>
        <dbReference type="ARBA" id="ARBA00023016"/>
    </source>
</evidence>
<evidence type="ECO:0000256" key="3">
    <source>
        <dbReference type="ARBA" id="ARBA00022443"/>
    </source>
</evidence>
<keyword evidence="4" id="KW-1003">Cell membrane</keyword>
<dbReference type="SUPFAM" id="SSF50044">
    <property type="entry name" value="SH3-domain"/>
    <property type="match status" value="1"/>
</dbReference>
<keyword evidence="13" id="KW-1185">Reference proteome</keyword>
<feature type="transmembrane region" description="Helical" evidence="10">
    <location>
        <begin position="74"/>
        <end position="95"/>
    </location>
</feature>
<dbReference type="Pfam" id="PF00018">
    <property type="entry name" value="SH3_1"/>
    <property type="match status" value="1"/>
</dbReference>
<dbReference type="Proteomes" id="UP000605846">
    <property type="component" value="Unassembled WGS sequence"/>
</dbReference>
<dbReference type="InterPro" id="IPR035522">
    <property type="entry name" value="Sho1_SH3"/>
</dbReference>
<keyword evidence="6 10" id="KW-1133">Transmembrane helix</keyword>
<comment type="similarity">
    <text evidence="2">Belongs to the SHO1 family.</text>
</comment>
<dbReference type="GO" id="GO:0005886">
    <property type="term" value="C:plasma membrane"/>
    <property type="evidence" value="ECO:0007669"/>
    <property type="project" value="UniProtKB-SubCell"/>
</dbReference>
<keyword evidence="3 9" id="KW-0728">SH3 domain</keyword>
<keyword evidence="7" id="KW-0346">Stress response</keyword>
<gene>
    <name evidence="12" type="primary">SHO1</name>
    <name evidence="12" type="ORF">EC973_004882</name>
</gene>
<accession>A0A8H7BX41</accession>
<evidence type="ECO:0000256" key="2">
    <source>
        <dbReference type="ARBA" id="ARBA00009739"/>
    </source>
</evidence>
<dbReference type="InterPro" id="IPR001452">
    <property type="entry name" value="SH3_domain"/>
</dbReference>
<feature type="transmembrane region" description="Helical" evidence="10">
    <location>
        <begin position="7"/>
        <end position="28"/>
    </location>
</feature>
<comment type="subcellular location">
    <subcellularLocation>
        <location evidence="1">Cell membrane</location>
        <topology evidence="1">Multi-pass membrane protein</topology>
    </subcellularLocation>
</comment>
<comment type="caution">
    <text evidence="12">The sequence shown here is derived from an EMBL/GenBank/DDBJ whole genome shotgun (WGS) entry which is preliminary data.</text>
</comment>
<dbReference type="PRINTS" id="PR00452">
    <property type="entry name" value="SH3DOMAIN"/>
</dbReference>
<dbReference type="AlphaFoldDB" id="A0A8H7BX41"/>
<evidence type="ECO:0000256" key="9">
    <source>
        <dbReference type="PROSITE-ProRule" id="PRU00192"/>
    </source>
</evidence>
<dbReference type="CDD" id="cd11855">
    <property type="entry name" value="SH3_Sho1p"/>
    <property type="match status" value="1"/>
</dbReference>
<evidence type="ECO:0000256" key="8">
    <source>
        <dbReference type="ARBA" id="ARBA00023136"/>
    </source>
</evidence>